<dbReference type="AlphaFoldDB" id="A0A7X0H967"/>
<dbReference type="InterPro" id="IPR025455">
    <property type="entry name" value="DUF4276"/>
</dbReference>
<sequence>MKLAILAEDVSDCDVLKNVVRLLEPGIGFSFKAKGYNGCSGLLRKGFRDMKSWHQQGVDRFLICHDADSNSPEDVCAKVKRDVIRKSGATCLSCIAVPVEEIEAWLVADESAIKTVLPKFNFSGHPNPESINSPKEWLEKKSRAQNGRPLYAHKVFNPRVAEVLDLSVVKKKCPSFEKFASEFSSII</sequence>
<dbReference type="EMBL" id="JACHGY010000001">
    <property type="protein sequence ID" value="MBB6431573.1"/>
    <property type="molecule type" value="Genomic_DNA"/>
</dbReference>
<dbReference type="RefSeq" id="WP_184679029.1">
    <property type="nucleotide sequence ID" value="NZ_JACHGY010000001.1"/>
</dbReference>
<proteinExistence type="predicted"/>
<gene>
    <name evidence="1" type="ORF">HNQ40_003379</name>
</gene>
<accession>A0A7X0H967</accession>
<comment type="caution">
    <text evidence="1">The sequence shown here is derived from an EMBL/GenBank/DDBJ whole genome shotgun (WGS) entry which is preliminary data.</text>
</comment>
<dbReference type="Pfam" id="PF14103">
    <property type="entry name" value="DUF4276"/>
    <property type="match status" value="1"/>
</dbReference>
<keyword evidence="2" id="KW-1185">Reference proteome</keyword>
<name>A0A7X0H967_9BACT</name>
<organism evidence="1 2">
    <name type="scientific">Algisphaera agarilytica</name>
    <dbReference type="NCBI Taxonomy" id="1385975"/>
    <lineage>
        <taxon>Bacteria</taxon>
        <taxon>Pseudomonadati</taxon>
        <taxon>Planctomycetota</taxon>
        <taxon>Phycisphaerae</taxon>
        <taxon>Phycisphaerales</taxon>
        <taxon>Phycisphaeraceae</taxon>
        <taxon>Algisphaera</taxon>
    </lineage>
</organism>
<protein>
    <recommendedName>
        <fullName evidence="3">DUF4276 family protein</fullName>
    </recommendedName>
</protein>
<reference evidence="1 2" key="1">
    <citation type="submission" date="2020-08" db="EMBL/GenBank/DDBJ databases">
        <title>Genomic Encyclopedia of Type Strains, Phase IV (KMG-IV): sequencing the most valuable type-strain genomes for metagenomic binning, comparative biology and taxonomic classification.</title>
        <authorList>
            <person name="Goeker M."/>
        </authorList>
    </citation>
    <scope>NUCLEOTIDE SEQUENCE [LARGE SCALE GENOMIC DNA]</scope>
    <source>
        <strain evidence="1 2">DSM 103725</strain>
    </source>
</reference>
<evidence type="ECO:0000313" key="2">
    <source>
        <dbReference type="Proteomes" id="UP000541810"/>
    </source>
</evidence>
<evidence type="ECO:0008006" key="3">
    <source>
        <dbReference type="Google" id="ProtNLM"/>
    </source>
</evidence>
<dbReference type="Proteomes" id="UP000541810">
    <property type="component" value="Unassembled WGS sequence"/>
</dbReference>
<evidence type="ECO:0000313" key="1">
    <source>
        <dbReference type="EMBL" id="MBB6431573.1"/>
    </source>
</evidence>